<dbReference type="Gene3D" id="3.30.70.920">
    <property type="match status" value="1"/>
</dbReference>
<dbReference type="Gene3D" id="1.10.10.10">
    <property type="entry name" value="Winged helix-like DNA-binding domain superfamily/Winged helix DNA-binding domain"/>
    <property type="match status" value="1"/>
</dbReference>
<gene>
    <name evidence="6" type="ORF">IPA_07370</name>
</gene>
<dbReference type="SUPFAM" id="SSF46785">
    <property type="entry name" value="Winged helix' DNA-binding domain"/>
    <property type="match status" value="1"/>
</dbReference>
<dbReference type="SMART" id="SM00344">
    <property type="entry name" value="HTH_ASNC"/>
    <property type="match status" value="1"/>
</dbReference>
<dbReference type="KEGG" id="ipc:IPA_07370"/>
<dbReference type="InterPro" id="IPR036390">
    <property type="entry name" value="WH_DNA-bd_sf"/>
</dbReference>
<dbReference type="InterPro" id="IPR036388">
    <property type="entry name" value="WH-like_DNA-bd_sf"/>
</dbReference>
<dbReference type="InterPro" id="IPR019888">
    <property type="entry name" value="Tscrpt_reg_AsnC-like"/>
</dbReference>
<name>A0A977PKS4_9CREN</name>
<comment type="pathway">
    <text evidence="4">Amino-acid biosynthesis.</text>
</comment>
<dbReference type="EMBL" id="CP006868">
    <property type="protein sequence ID" value="UXD21734.1"/>
    <property type="molecule type" value="Genomic_DNA"/>
</dbReference>
<evidence type="ECO:0000256" key="4">
    <source>
        <dbReference type="ARBA" id="ARBA00029440"/>
    </source>
</evidence>
<accession>A0A977PKS4</accession>
<reference evidence="6" key="1">
    <citation type="submission" date="2013-11" db="EMBL/GenBank/DDBJ databases">
        <title>Comparative genomics of Ignicoccus.</title>
        <authorList>
            <person name="Podar M."/>
        </authorList>
    </citation>
    <scope>NUCLEOTIDE SEQUENCE</scope>
    <source>
        <strain evidence="6">DSM 13166</strain>
    </source>
</reference>
<dbReference type="Pfam" id="PF01037">
    <property type="entry name" value="AsnC_trans_reg"/>
    <property type="match status" value="1"/>
</dbReference>
<evidence type="ECO:0000313" key="7">
    <source>
        <dbReference type="Proteomes" id="UP001063698"/>
    </source>
</evidence>
<dbReference type="Pfam" id="PF13412">
    <property type="entry name" value="HTH_24"/>
    <property type="match status" value="1"/>
</dbReference>
<dbReference type="SUPFAM" id="SSF54909">
    <property type="entry name" value="Dimeric alpha+beta barrel"/>
    <property type="match status" value="1"/>
</dbReference>
<evidence type="ECO:0000313" key="6">
    <source>
        <dbReference type="EMBL" id="UXD21734.1"/>
    </source>
</evidence>
<evidence type="ECO:0000259" key="5">
    <source>
        <dbReference type="PROSITE" id="PS50956"/>
    </source>
</evidence>
<evidence type="ECO:0000256" key="1">
    <source>
        <dbReference type="ARBA" id="ARBA00023015"/>
    </source>
</evidence>
<dbReference type="PROSITE" id="PS50956">
    <property type="entry name" value="HTH_ASNC_2"/>
    <property type="match status" value="1"/>
</dbReference>
<proteinExistence type="predicted"/>
<keyword evidence="3" id="KW-0804">Transcription</keyword>
<dbReference type="InterPro" id="IPR011008">
    <property type="entry name" value="Dimeric_a/b-barrel"/>
</dbReference>
<sequence length="150" mass="16745">MAHKLDELDFRILSELMKDARKSIREIAKAVGASPATVHSRMKKLMKEGVIKGFVPIVDSAKVGYPITAIIMLSVSGDKLRKLEDDLSEMNNVIAVYDITGDFDLMLIAKFKDMDGLNVFVKDLLSRPEVKKSVTHIAFSVVKEDLRLPI</sequence>
<evidence type="ECO:0000256" key="3">
    <source>
        <dbReference type="ARBA" id="ARBA00023163"/>
    </source>
</evidence>
<dbReference type="GO" id="GO:0043200">
    <property type="term" value="P:response to amino acid"/>
    <property type="evidence" value="ECO:0007669"/>
    <property type="project" value="TreeGrafter"/>
</dbReference>
<dbReference type="PANTHER" id="PTHR30154">
    <property type="entry name" value="LEUCINE-RESPONSIVE REGULATORY PROTEIN"/>
    <property type="match status" value="1"/>
</dbReference>
<keyword evidence="7" id="KW-1185">Reference proteome</keyword>
<feature type="domain" description="HTH asnC-type" evidence="5">
    <location>
        <begin position="5"/>
        <end position="66"/>
    </location>
</feature>
<dbReference type="PRINTS" id="PR00033">
    <property type="entry name" value="HTHASNC"/>
</dbReference>
<dbReference type="GO" id="GO:0005829">
    <property type="term" value="C:cytosol"/>
    <property type="evidence" value="ECO:0007669"/>
    <property type="project" value="TreeGrafter"/>
</dbReference>
<dbReference type="PANTHER" id="PTHR30154:SF34">
    <property type="entry name" value="TRANSCRIPTIONAL REGULATOR AZLB"/>
    <property type="match status" value="1"/>
</dbReference>
<dbReference type="AlphaFoldDB" id="A0A977PKS4"/>
<dbReference type="Proteomes" id="UP001063698">
    <property type="component" value="Chromosome"/>
</dbReference>
<dbReference type="GO" id="GO:0043565">
    <property type="term" value="F:sequence-specific DNA binding"/>
    <property type="evidence" value="ECO:0007669"/>
    <property type="project" value="InterPro"/>
</dbReference>
<keyword evidence="2" id="KW-0238">DNA-binding</keyword>
<organism evidence="6 7">
    <name type="scientific">Ignicoccus pacificus DSM 13166</name>
    <dbReference type="NCBI Taxonomy" id="940294"/>
    <lineage>
        <taxon>Archaea</taxon>
        <taxon>Thermoproteota</taxon>
        <taxon>Thermoprotei</taxon>
        <taxon>Desulfurococcales</taxon>
        <taxon>Desulfurococcaceae</taxon>
        <taxon>Ignicoccus</taxon>
    </lineage>
</organism>
<dbReference type="InterPro" id="IPR000485">
    <property type="entry name" value="AsnC-type_HTH_dom"/>
</dbReference>
<evidence type="ECO:0000256" key="2">
    <source>
        <dbReference type="ARBA" id="ARBA00023125"/>
    </source>
</evidence>
<keyword evidence="1" id="KW-0805">Transcription regulation</keyword>
<dbReference type="CDD" id="cd00090">
    <property type="entry name" value="HTH_ARSR"/>
    <property type="match status" value="1"/>
</dbReference>
<dbReference type="InterPro" id="IPR019887">
    <property type="entry name" value="Tscrpt_reg_AsnC/Lrp_C"/>
</dbReference>
<protein>
    <submittedName>
        <fullName evidence="6">AsnC family transcriptional regulator</fullName>
    </submittedName>
</protein>
<dbReference type="InterPro" id="IPR011991">
    <property type="entry name" value="ArsR-like_HTH"/>
</dbReference>